<keyword evidence="3" id="KW-1185">Reference proteome</keyword>
<evidence type="ECO:0000256" key="1">
    <source>
        <dbReference type="SAM" id="MobiDB-lite"/>
    </source>
</evidence>
<name>A0A2H3C967_9AGAR</name>
<dbReference type="EMBL" id="KZ293415">
    <property type="protein sequence ID" value="PBK77864.1"/>
    <property type="molecule type" value="Genomic_DNA"/>
</dbReference>
<feature type="region of interest" description="Disordered" evidence="1">
    <location>
        <begin position="74"/>
        <end position="129"/>
    </location>
</feature>
<proteinExistence type="predicted"/>
<evidence type="ECO:0000313" key="2">
    <source>
        <dbReference type="EMBL" id="PBK77864.1"/>
    </source>
</evidence>
<feature type="compositionally biased region" description="Acidic residues" evidence="1">
    <location>
        <begin position="83"/>
        <end position="98"/>
    </location>
</feature>
<dbReference type="Proteomes" id="UP000218334">
    <property type="component" value="Unassembled WGS sequence"/>
</dbReference>
<sequence>MLFYQANCIVSFPPQDLNKPFLTYKEALCKHNCKDFMMEDSDPEAEISDGKIRKGQKPYGDNLGIPALNNLFILDMAPKEEDSEKDEDEDSKESEDESESTKDKDNAPAESMEDVEMTEMVNAVGAPNV</sequence>
<dbReference type="AlphaFoldDB" id="A0A2H3C967"/>
<protein>
    <submittedName>
        <fullName evidence="2">Uncharacterized protein</fullName>
    </submittedName>
</protein>
<reference evidence="3" key="1">
    <citation type="journal article" date="2017" name="Nat. Ecol. Evol.">
        <title>Genome expansion and lineage-specific genetic innovations in the forest pathogenic fungi Armillaria.</title>
        <authorList>
            <person name="Sipos G."/>
            <person name="Prasanna A.N."/>
            <person name="Walter M.C."/>
            <person name="O'Connor E."/>
            <person name="Balint B."/>
            <person name="Krizsan K."/>
            <person name="Kiss B."/>
            <person name="Hess J."/>
            <person name="Varga T."/>
            <person name="Slot J."/>
            <person name="Riley R."/>
            <person name="Boka B."/>
            <person name="Rigling D."/>
            <person name="Barry K."/>
            <person name="Lee J."/>
            <person name="Mihaltcheva S."/>
            <person name="LaButti K."/>
            <person name="Lipzen A."/>
            <person name="Waldron R."/>
            <person name="Moloney N.M."/>
            <person name="Sperisen C."/>
            <person name="Kredics L."/>
            <person name="Vagvoelgyi C."/>
            <person name="Patrignani A."/>
            <person name="Fitzpatrick D."/>
            <person name="Nagy I."/>
            <person name="Doyle S."/>
            <person name="Anderson J.B."/>
            <person name="Grigoriev I.V."/>
            <person name="Gueldener U."/>
            <person name="Muensterkoetter M."/>
            <person name="Nagy L.G."/>
        </authorList>
    </citation>
    <scope>NUCLEOTIDE SEQUENCE [LARGE SCALE GENOMIC DNA]</scope>
    <source>
        <strain evidence="3">28-4</strain>
    </source>
</reference>
<organism evidence="2 3">
    <name type="scientific">Armillaria solidipes</name>
    <dbReference type="NCBI Taxonomy" id="1076256"/>
    <lineage>
        <taxon>Eukaryota</taxon>
        <taxon>Fungi</taxon>
        <taxon>Dikarya</taxon>
        <taxon>Basidiomycota</taxon>
        <taxon>Agaricomycotina</taxon>
        <taxon>Agaricomycetes</taxon>
        <taxon>Agaricomycetidae</taxon>
        <taxon>Agaricales</taxon>
        <taxon>Marasmiineae</taxon>
        <taxon>Physalacriaceae</taxon>
        <taxon>Armillaria</taxon>
    </lineage>
</organism>
<gene>
    <name evidence="2" type="ORF">ARMSODRAFT_1010503</name>
</gene>
<evidence type="ECO:0000313" key="3">
    <source>
        <dbReference type="Proteomes" id="UP000218334"/>
    </source>
</evidence>
<accession>A0A2H3C967</accession>